<evidence type="ECO:0000313" key="2">
    <source>
        <dbReference type="EMBL" id="RAL39375.1"/>
    </source>
</evidence>
<feature type="chain" id="PRO_5016368582" evidence="1">
    <location>
        <begin position="20"/>
        <end position="79"/>
    </location>
</feature>
<dbReference type="Proteomes" id="UP000249390">
    <property type="component" value="Unassembled WGS sequence"/>
</dbReference>
<keyword evidence="1" id="KW-0732">Signal</keyword>
<dbReference type="AlphaFoldDB" id="A0A328D0U8"/>
<reference evidence="2 3" key="1">
    <citation type="submission" date="2018-06" db="EMBL/GenBank/DDBJ databases">
        <title>The Genome of Cuscuta australis (Dodder) Provides Insight into the Evolution of Plant Parasitism.</title>
        <authorList>
            <person name="Liu H."/>
        </authorList>
    </citation>
    <scope>NUCLEOTIDE SEQUENCE [LARGE SCALE GENOMIC DNA]</scope>
    <source>
        <strain evidence="3">cv. Yunnan</strain>
        <tissue evidence="2">Vines</tissue>
    </source>
</reference>
<keyword evidence="3" id="KW-1185">Reference proteome</keyword>
<gene>
    <name evidence="2" type="ORF">DM860_002908</name>
</gene>
<name>A0A328D0U8_9ASTE</name>
<accession>A0A328D0U8</accession>
<dbReference type="EMBL" id="NQVE01000200">
    <property type="protein sequence ID" value="RAL39375.1"/>
    <property type="molecule type" value="Genomic_DNA"/>
</dbReference>
<evidence type="ECO:0000313" key="3">
    <source>
        <dbReference type="Proteomes" id="UP000249390"/>
    </source>
</evidence>
<feature type="signal peptide" evidence="1">
    <location>
        <begin position="1"/>
        <end position="19"/>
    </location>
</feature>
<sequence length="79" mass="8549">MKFQYVFVVFFLDFLALLGLHPKAVDKVSGGMGATADMGIGNNMGYNNDSGSGANDEKVSMKGIDVKENCGLRKQSERK</sequence>
<protein>
    <submittedName>
        <fullName evidence="2">Uncharacterized protein</fullName>
    </submittedName>
</protein>
<comment type="caution">
    <text evidence="2">The sequence shown here is derived from an EMBL/GenBank/DDBJ whole genome shotgun (WGS) entry which is preliminary data.</text>
</comment>
<proteinExistence type="predicted"/>
<evidence type="ECO:0000256" key="1">
    <source>
        <dbReference type="SAM" id="SignalP"/>
    </source>
</evidence>
<organism evidence="2 3">
    <name type="scientific">Cuscuta australis</name>
    <dbReference type="NCBI Taxonomy" id="267555"/>
    <lineage>
        <taxon>Eukaryota</taxon>
        <taxon>Viridiplantae</taxon>
        <taxon>Streptophyta</taxon>
        <taxon>Embryophyta</taxon>
        <taxon>Tracheophyta</taxon>
        <taxon>Spermatophyta</taxon>
        <taxon>Magnoliopsida</taxon>
        <taxon>eudicotyledons</taxon>
        <taxon>Gunneridae</taxon>
        <taxon>Pentapetalae</taxon>
        <taxon>asterids</taxon>
        <taxon>lamiids</taxon>
        <taxon>Solanales</taxon>
        <taxon>Convolvulaceae</taxon>
        <taxon>Cuscuteae</taxon>
        <taxon>Cuscuta</taxon>
        <taxon>Cuscuta subgen. Grammica</taxon>
        <taxon>Cuscuta sect. Cleistogrammica</taxon>
    </lineage>
</organism>